<organism evidence="2 3">
    <name type="scientific">Phytophthora aleatoria</name>
    <dbReference type="NCBI Taxonomy" id="2496075"/>
    <lineage>
        <taxon>Eukaryota</taxon>
        <taxon>Sar</taxon>
        <taxon>Stramenopiles</taxon>
        <taxon>Oomycota</taxon>
        <taxon>Peronosporomycetes</taxon>
        <taxon>Peronosporales</taxon>
        <taxon>Peronosporaceae</taxon>
        <taxon>Phytophthora</taxon>
    </lineage>
</organism>
<accession>A0A8J5I7Y6</accession>
<dbReference type="EMBL" id="JAENGY010001282">
    <property type="protein sequence ID" value="KAG6950632.1"/>
    <property type="molecule type" value="Genomic_DNA"/>
</dbReference>
<protein>
    <submittedName>
        <fullName evidence="2">Uncharacterized protein</fullName>
    </submittedName>
</protein>
<evidence type="ECO:0000313" key="3">
    <source>
        <dbReference type="Proteomes" id="UP000709295"/>
    </source>
</evidence>
<keyword evidence="3" id="KW-1185">Reference proteome</keyword>
<proteinExistence type="predicted"/>
<dbReference type="AlphaFoldDB" id="A0A8J5I7Y6"/>
<name>A0A8J5I7Y6_9STRA</name>
<sequence>MAADANDCEATTVANGSAEETDQLEELKQRKWVRGKDAVADIKAYELSRGKSATVSKKRGSTFKRIQCSSGEKCIRKSSRRCRSWYRPSHWQRTPSPSPSHLHCSVNSTHPGRTYASRVSPASPTWRISGC</sequence>
<comment type="caution">
    <text evidence="2">The sequence shown here is derived from an EMBL/GenBank/DDBJ whole genome shotgun (WGS) entry which is preliminary data.</text>
</comment>
<feature type="region of interest" description="Disordered" evidence="1">
    <location>
        <begin position="1"/>
        <end position="25"/>
    </location>
</feature>
<dbReference type="Proteomes" id="UP000709295">
    <property type="component" value="Unassembled WGS sequence"/>
</dbReference>
<reference evidence="2" key="1">
    <citation type="submission" date="2021-01" db="EMBL/GenBank/DDBJ databases">
        <title>Phytophthora aleatoria, a newly-described species from Pinus radiata is distinct from Phytophthora cactorum isolates based on comparative genomics.</title>
        <authorList>
            <person name="Mcdougal R."/>
            <person name="Panda P."/>
            <person name="Williams N."/>
            <person name="Studholme D.J."/>
        </authorList>
    </citation>
    <scope>NUCLEOTIDE SEQUENCE</scope>
    <source>
        <strain evidence="2">NZFS 4037</strain>
    </source>
</reference>
<gene>
    <name evidence="2" type="ORF">JG688_00014073</name>
</gene>
<evidence type="ECO:0000256" key="1">
    <source>
        <dbReference type="SAM" id="MobiDB-lite"/>
    </source>
</evidence>
<evidence type="ECO:0000313" key="2">
    <source>
        <dbReference type="EMBL" id="KAG6950632.1"/>
    </source>
</evidence>